<evidence type="ECO:0000256" key="1">
    <source>
        <dbReference type="SAM" id="Coils"/>
    </source>
</evidence>
<feature type="coiled-coil region" evidence="1">
    <location>
        <begin position="27"/>
        <end position="54"/>
    </location>
</feature>
<dbReference type="OrthoDB" id="111111at2"/>
<feature type="signal peptide" evidence="3">
    <location>
        <begin position="1"/>
        <end position="20"/>
    </location>
</feature>
<dbReference type="EMBL" id="CP042806">
    <property type="protein sequence ID" value="QEE28484.1"/>
    <property type="molecule type" value="Genomic_DNA"/>
</dbReference>
<dbReference type="InterPro" id="IPR011486">
    <property type="entry name" value="BBP2"/>
</dbReference>
<protein>
    <submittedName>
        <fullName evidence="4">Porin</fullName>
    </submittedName>
</protein>
<name>A0A5B9E9Z3_9BACT</name>
<dbReference type="AlphaFoldDB" id="A0A5B9E9Z3"/>
<keyword evidence="1" id="KW-0175">Coiled coil</keyword>
<organism evidence="4 5">
    <name type="scientific">Terriglobus albidus</name>
    <dbReference type="NCBI Taxonomy" id="1592106"/>
    <lineage>
        <taxon>Bacteria</taxon>
        <taxon>Pseudomonadati</taxon>
        <taxon>Acidobacteriota</taxon>
        <taxon>Terriglobia</taxon>
        <taxon>Terriglobales</taxon>
        <taxon>Acidobacteriaceae</taxon>
        <taxon>Terriglobus</taxon>
    </lineage>
</organism>
<reference evidence="4 5" key="1">
    <citation type="submission" date="2019-08" db="EMBL/GenBank/DDBJ databases">
        <title>Complete genome sequence of Terriglobus albidus strain ORNL.</title>
        <authorList>
            <person name="Podar M."/>
        </authorList>
    </citation>
    <scope>NUCLEOTIDE SEQUENCE [LARGE SCALE GENOMIC DNA]</scope>
    <source>
        <strain evidence="4 5">ORNL</strain>
    </source>
</reference>
<gene>
    <name evidence="4" type="ORF">FTW19_11025</name>
</gene>
<feature type="chain" id="PRO_5022957078" evidence="3">
    <location>
        <begin position="21"/>
        <end position="477"/>
    </location>
</feature>
<evidence type="ECO:0000313" key="4">
    <source>
        <dbReference type="EMBL" id="QEE28484.1"/>
    </source>
</evidence>
<sequence>MKILASTVAFLLLAAFPLTAQSAPDPSAARRAEIAELRAELARLAARLDALEKTEAASAATPVTSAAGTAAPASSAPTSSSSAAASTATPSTAVSASTPAPAPATVDDFLHGTTLGFGLDGYYGYNFNQPIGRANLLRVYDVTSNSFSINQASLVVERIPTIDSRFGGRLDLQFGQATETLQGSYANEQRAQVWRNLFQAYGSYLAPVGSGLQIDFGKFSSALGVEGNYTKDQIAYSRSFTFNYLPYYHMGVRANYNLTPKINVTYWLVNGAQQTEDFNGFKSQAFIFNFKPASTVSWNVNYYFGQEQRDVLPTDNPGAPTYPTQPGLPTTNITPAPNGRNHIFDTYATWNVTPKLTLVGEADYVISRVQQQSNPAHVAIGAAYIRYALPKDWSIGSRFEYFDDRGALFSGKTQALKEFTFVADHKLAPGMLARAEYRRDFSNQNFFTTDREGVLVKQQPTATLGLIFWWGNKQGQW</sequence>
<dbReference type="Pfam" id="PF07642">
    <property type="entry name" value="BBP2"/>
    <property type="match status" value="1"/>
</dbReference>
<keyword evidence="3" id="KW-0732">Signal</keyword>
<dbReference type="Proteomes" id="UP000321820">
    <property type="component" value="Chromosome"/>
</dbReference>
<evidence type="ECO:0000256" key="3">
    <source>
        <dbReference type="SAM" id="SignalP"/>
    </source>
</evidence>
<feature type="region of interest" description="Disordered" evidence="2">
    <location>
        <begin position="313"/>
        <end position="335"/>
    </location>
</feature>
<feature type="region of interest" description="Disordered" evidence="2">
    <location>
        <begin position="59"/>
        <end position="85"/>
    </location>
</feature>
<feature type="compositionally biased region" description="Polar residues" evidence="2">
    <location>
        <begin position="322"/>
        <end position="335"/>
    </location>
</feature>
<evidence type="ECO:0000313" key="5">
    <source>
        <dbReference type="Proteomes" id="UP000321820"/>
    </source>
</evidence>
<proteinExistence type="predicted"/>
<accession>A0A5B9E9Z3</accession>
<dbReference type="RefSeq" id="WP_147647674.1">
    <property type="nucleotide sequence ID" value="NZ_CP042806.1"/>
</dbReference>
<dbReference type="KEGG" id="talb:FTW19_11025"/>
<evidence type="ECO:0000256" key="2">
    <source>
        <dbReference type="SAM" id="MobiDB-lite"/>
    </source>
</evidence>
<keyword evidence="5" id="KW-1185">Reference proteome</keyword>